<protein>
    <recommendedName>
        <fullName evidence="13">Zinc carboxypeptidase</fullName>
        <ecNumber evidence="12">3.4.17.18</ecNumber>
    </recommendedName>
</protein>
<dbReference type="SUPFAM" id="SSF53187">
    <property type="entry name" value="Zn-dependent exopeptidases"/>
    <property type="match status" value="1"/>
</dbReference>
<accession>A0A239JMW1</accession>
<dbReference type="EC" id="3.4.17.18" evidence="12"/>
<dbReference type="FunFam" id="3.40.630.10:FF:000084">
    <property type="entry name" value="Carboxypeptidase B2"/>
    <property type="match status" value="1"/>
</dbReference>
<comment type="cofactor">
    <cofactor evidence="1">
        <name>Zn(2+)</name>
        <dbReference type="ChEBI" id="CHEBI:29105"/>
    </cofactor>
</comment>
<dbReference type="CDD" id="cd03859">
    <property type="entry name" value="M14_CPT"/>
    <property type="match status" value="1"/>
</dbReference>
<evidence type="ECO:0000256" key="8">
    <source>
        <dbReference type="ARBA" id="ARBA00022833"/>
    </source>
</evidence>
<evidence type="ECO:0000256" key="1">
    <source>
        <dbReference type="ARBA" id="ARBA00001947"/>
    </source>
</evidence>
<keyword evidence="18" id="KW-1185">Reference proteome</keyword>
<dbReference type="GO" id="GO:0006508">
    <property type="term" value="P:proteolysis"/>
    <property type="evidence" value="ECO:0007669"/>
    <property type="project" value="UniProtKB-KW"/>
</dbReference>
<feature type="signal peptide" evidence="15">
    <location>
        <begin position="1"/>
        <end position="32"/>
    </location>
</feature>
<dbReference type="GO" id="GO:0005615">
    <property type="term" value="C:extracellular space"/>
    <property type="evidence" value="ECO:0007669"/>
    <property type="project" value="TreeGrafter"/>
</dbReference>
<keyword evidence="6 15" id="KW-0732">Signal</keyword>
<dbReference type="Pfam" id="PF00246">
    <property type="entry name" value="Peptidase_M14"/>
    <property type="match status" value="1"/>
</dbReference>
<feature type="chain" id="PRO_5012014724" description="Zinc carboxypeptidase" evidence="15">
    <location>
        <begin position="33"/>
        <end position="1054"/>
    </location>
</feature>
<reference evidence="17 18" key="1">
    <citation type="submission" date="2017-06" db="EMBL/GenBank/DDBJ databases">
        <authorList>
            <person name="Kim H.J."/>
            <person name="Triplett B.A."/>
        </authorList>
    </citation>
    <scope>NUCLEOTIDE SEQUENCE [LARGE SCALE GENOMIC DNA]</scope>
    <source>
        <strain evidence="17 18">DSM 44715</strain>
    </source>
</reference>
<dbReference type="PROSITE" id="PS51318">
    <property type="entry name" value="TAT"/>
    <property type="match status" value="1"/>
</dbReference>
<dbReference type="Proteomes" id="UP000198318">
    <property type="component" value="Unassembled WGS sequence"/>
</dbReference>
<dbReference type="AlphaFoldDB" id="A0A239JMW1"/>
<dbReference type="Pfam" id="PF20773">
    <property type="entry name" value="InhA-like_MAM"/>
    <property type="match status" value="1"/>
</dbReference>
<dbReference type="RefSeq" id="WP_089327090.1">
    <property type="nucleotide sequence ID" value="NZ_FZOR01000015.1"/>
</dbReference>
<evidence type="ECO:0000256" key="5">
    <source>
        <dbReference type="ARBA" id="ARBA00022723"/>
    </source>
</evidence>
<dbReference type="InterPro" id="IPR000834">
    <property type="entry name" value="Peptidase_M14"/>
</dbReference>
<keyword evidence="4" id="KW-0645">Protease</keyword>
<evidence type="ECO:0000259" key="16">
    <source>
        <dbReference type="PROSITE" id="PS52035"/>
    </source>
</evidence>
<dbReference type="Gene3D" id="3.40.630.10">
    <property type="entry name" value="Zn peptidases"/>
    <property type="match status" value="1"/>
</dbReference>
<dbReference type="PROSITE" id="PS00132">
    <property type="entry name" value="CARBOXYPEPT_ZN_1"/>
    <property type="match status" value="1"/>
</dbReference>
<gene>
    <name evidence="17" type="ORF">SAMN05443665_101580</name>
</gene>
<evidence type="ECO:0000256" key="3">
    <source>
        <dbReference type="ARBA" id="ARBA00022645"/>
    </source>
</evidence>
<keyword evidence="5" id="KW-0479">Metal-binding</keyword>
<name>A0A239JMW1_9ACTN</name>
<evidence type="ECO:0000256" key="11">
    <source>
        <dbReference type="ARBA" id="ARBA00055464"/>
    </source>
</evidence>
<keyword evidence="3" id="KW-0121">Carboxypeptidase</keyword>
<comment type="function">
    <text evidence="11">Carboxypeptidase that possesses the specificities of both mammalian Cpase A and B. Thus shows broad substrate specificity, being able to cleave Cbz-Gly-Leu, Cbz-Gly-Val, Cbz-Gly-Phe, Cbz-Gly-Lys and Bz-Gly-Arg in vitro.</text>
</comment>
<proteinExistence type="inferred from homology"/>
<keyword evidence="9" id="KW-0482">Metalloprotease</keyword>
<sequence length="1054" mass="113984">MPRTSFRRRRLTPIAATAALLLGTLVAAPAHAAPAHAAPAHAALTDAAPGPAASGPAVGVYTAELTPDQVKVLTGAALDREDVRFSKSAQKDRVHVEVVMSGTEAAALNARGLDLTAAKDARARTKAAAQKVFRPYSGPGNIREELLKVAADHPSIAKAVDIGTSIKGQPITAVRVAGKERRGHGKRPVVVYQAAQHAREWITPEMVRRLLHHYVGGYGTDAALTKVIDTTELWFVPVVNVDGYDLTFQDGFRLWRKNVRDNNGDGQITGADGIDLNRNFPFKWGYDNEGSSPLPASQTFRGKAPASEPETRAQLDLYKRVRPKYLINYHSAAELLLHGVGWQALTRSPDDAIHDALLGDIDHPAVPGYTPELGAQLYTTNGETDGQVDGAYGSLAITPEMATCTTAADEDPDDAWEPGDCGSDFEFPDDEALIEREFRKNLPFALSVGRSAHTPDEPVSPVGRTAPDFETDAFATSYGSSQEVASVIRRSLKNKELRYRVNGGRVRHGHVREWRGGERFGRDGRIYYAEYRGTIDRQRPGDRIEVWFTGRKGHKQVESKHFTYTVRDQHKADVLIVADEDYTGINPVYPAKAPRYTGQYADLVKAAGHRPLVWDIDRDGVPHDLGVLKHFKAVVWYLGDNRLTQDPADDPVKTYIGNAPDSQVADREKDLVLSVRSYLNEGGKLLHTGETTGYYGPISRLNGGGIYYGLKGHPEKPCVVTGNFRDDCELLSDDFLQYYMGAYDRQRVGAPTGFTGTRDPFSGVTSALGGTATNPVNEAGGFQVTSTVLPKAEFPQFTSWKAGDYTGAAAPTEPVEGQWYVAGPHQDGAYRRLTRTIDLSSITAAQAPTLQAQLSYSTETGFDNIIVEAHTAGAEDWTTLPDKNGRTSTAVPEQCEQGYYLDMHPFLTHYLTGGNPCGNTGTSGQWNAFTGNSNGWVPAAFDLSAYAGKKVEVSISYVSDPATGGTGVFIDDTRLTTSGGQPDAEGFEAGLGPWTIQGAPAGSPGNGAEYVRSQALIDSVSAVATRDTVLLGFGIEQSPGARTLITKALRHLLD</sequence>
<dbReference type="OrthoDB" id="5240362at2"/>
<keyword evidence="8" id="KW-0862">Zinc</keyword>
<dbReference type="GO" id="GO:0004181">
    <property type="term" value="F:metallocarboxypeptidase activity"/>
    <property type="evidence" value="ECO:0007669"/>
    <property type="project" value="InterPro"/>
</dbReference>
<dbReference type="EMBL" id="FZOR01000015">
    <property type="protein sequence ID" value="SNT06892.1"/>
    <property type="molecule type" value="Genomic_DNA"/>
</dbReference>
<evidence type="ECO:0000256" key="6">
    <source>
        <dbReference type="ARBA" id="ARBA00022729"/>
    </source>
</evidence>
<feature type="domain" description="Peptidase M14" evidence="16">
    <location>
        <begin position="134"/>
        <end position="452"/>
    </location>
</feature>
<feature type="active site" description="Proton donor/acceptor" evidence="14">
    <location>
        <position position="400"/>
    </location>
</feature>
<evidence type="ECO:0000256" key="12">
    <source>
        <dbReference type="ARBA" id="ARBA00066554"/>
    </source>
</evidence>
<organism evidence="17 18">
    <name type="scientific">Actinomadura meyerae</name>
    <dbReference type="NCBI Taxonomy" id="240840"/>
    <lineage>
        <taxon>Bacteria</taxon>
        <taxon>Bacillati</taxon>
        <taxon>Actinomycetota</taxon>
        <taxon>Actinomycetes</taxon>
        <taxon>Streptosporangiales</taxon>
        <taxon>Thermomonosporaceae</taxon>
        <taxon>Actinomadura</taxon>
    </lineage>
</organism>
<dbReference type="InterPro" id="IPR006311">
    <property type="entry name" value="TAT_signal"/>
</dbReference>
<evidence type="ECO:0000256" key="14">
    <source>
        <dbReference type="PROSITE-ProRule" id="PRU01379"/>
    </source>
</evidence>
<evidence type="ECO:0000256" key="9">
    <source>
        <dbReference type="ARBA" id="ARBA00023049"/>
    </source>
</evidence>
<comment type="similarity">
    <text evidence="2 14">Belongs to the peptidase M14 family.</text>
</comment>
<dbReference type="GO" id="GO:0008270">
    <property type="term" value="F:zinc ion binding"/>
    <property type="evidence" value="ECO:0007669"/>
    <property type="project" value="InterPro"/>
</dbReference>
<dbReference type="SMART" id="SM00631">
    <property type="entry name" value="Zn_pept"/>
    <property type="match status" value="1"/>
</dbReference>
<evidence type="ECO:0000256" key="13">
    <source>
        <dbReference type="ARBA" id="ARBA00074273"/>
    </source>
</evidence>
<dbReference type="PANTHER" id="PTHR11705:SF143">
    <property type="entry name" value="SLL0236 PROTEIN"/>
    <property type="match status" value="1"/>
</dbReference>
<evidence type="ECO:0000256" key="4">
    <source>
        <dbReference type="ARBA" id="ARBA00022670"/>
    </source>
</evidence>
<dbReference type="PROSITE" id="PS52035">
    <property type="entry name" value="PEPTIDASE_M14"/>
    <property type="match status" value="1"/>
</dbReference>
<evidence type="ECO:0000256" key="7">
    <source>
        <dbReference type="ARBA" id="ARBA00022801"/>
    </source>
</evidence>
<keyword evidence="7" id="KW-0378">Hydrolase</keyword>
<evidence type="ECO:0000256" key="10">
    <source>
        <dbReference type="ARBA" id="ARBA00050859"/>
    </source>
</evidence>
<dbReference type="PRINTS" id="PR00765">
    <property type="entry name" value="CRBOXYPTASEA"/>
</dbReference>
<dbReference type="InterPro" id="IPR057246">
    <property type="entry name" value="CARBOXYPEPT_ZN_1"/>
</dbReference>
<evidence type="ECO:0000313" key="17">
    <source>
        <dbReference type="EMBL" id="SNT06892.1"/>
    </source>
</evidence>
<dbReference type="InterPro" id="IPR033810">
    <property type="entry name" value="Carboxypeptidase_T"/>
</dbReference>
<evidence type="ECO:0000256" key="2">
    <source>
        <dbReference type="ARBA" id="ARBA00005988"/>
    </source>
</evidence>
<comment type="catalytic activity">
    <reaction evidence="10">
        <text>Releases a C-terminal residue, which may be hydrophobic or positively charged.</text>
        <dbReference type="EC" id="3.4.17.18"/>
    </reaction>
</comment>
<dbReference type="PANTHER" id="PTHR11705">
    <property type="entry name" value="PROTEASE FAMILY M14 CARBOXYPEPTIDASE A,B"/>
    <property type="match status" value="1"/>
</dbReference>
<evidence type="ECO:0000256" key="15">
    <source>
        <dbReference type="SAM" id="SignalP"/>
    </source>
</evidence>
<evidence type="ECO:0000313" key="18">
    <source>
        <dbReference type="Proteomes" id="UP000198318"/>
    </source>
</evidence>